<dbReference type="EMBL" id="JABFUD020000004">
    <property type="protein sequence ID" value="KAI5081484.1"/>
    <property type="molecule type" value="Genomic_DNA"/>
</dbReference>
<sequence>MMRGENQEGIQCLYSPGTPHNVEFQHLNTTENTIRKCLRNSMKNPPKRAYTWNQQKQISRARSWARVDNFRTLICKKQSLDEKDMTSPARCLWTIAYDQPPFKQPLASYFYVLSALIPNTQRATPSSVYVGLLIQPVRYKLLKLYLLVHVHSHKHR</sequence>
<proteinExistence type="predicted"/>
<dbReference type="AlphaFoldDB" id="A0A9D4V8I6"/>
<protein>
    <submittedName>
        <fullName evidence="1">Uncharacterized protein</fullName>
    </submittedName>
</protein>
<dbReference type="Proteomes" id="UP000886520">
    <property type="component" value="Chromosome 4"/>
</dbReference>
<accession>A0A9D4V8I6</accession>
<gene>
    <name evidence="1" type="ORF">GOP47_0004667</name>
</gene>
<keyword evidence="2" id="KW-1185">Reference proteome</keyword>
<evidence type="ECO:0000313" key="1">
    <source>
        <dbReference type="EMBL" id="KAI5081484.1"/>
    </source>
</evidence>
<evidence type="ECO:0000313" key="2">
    <source>
        <dbReference type="Proteomes" id="UP000886520"/>
    </source>
</evidence>
<comment type="caution">
    <text evidence="1">The sequence shown here is derived from an EMBL/GenBank/DDBJ whole genome shotgun (WGS) entry which is preliminary data.</text>
</comment>
<reference evidence="1" key="1">
    <citation type="submission" date="2021-01" db="EMBL/GenBank/DDBJ databases">
        <title>Adiantum capillus-veneris genome.</title>
        <authorList>
            <person name="Fang Y."/>
            <person name="Liao Q."/>
        </authorList>
    </citation>
    <scope>NUCLEOTIDE SEQUENCE</scope>
    <source>
        <strain evidence="1">H3</strain>
        <tissue evidence="1">Leaf</tissue>
    </source>
</reference>
<organism evidence="1 2">
    <name type="scientific">Adiantum capillus-veneris</name>
    <name type="common">Maidenhair fern</name>
    <dbReference type="NCBI Taxonomy" id="13818"/>
    <lineage>
        <taxon>Eukaryota</taxon>
        <taxon>Viridiplantae</taxon>
        <taxon>Streptophyta</taxon>
        <taxon>Embryophyta</taxon>
        <taxon>Tracheophyta</taxon>
        <taxon>Polypodiopsida</taxon>
        <taxon>Polypodiidae</taxon>
        <taxon>Polypodiales</taxon>
        <taxon>Pteridineae</taxon>
        <taxon>Pteridaceae</taxon>
        <taxon>Vittarioideae</taxon>
        <taxon>Adiantum</taxon>
    </lineage>
</organism>
<name>A0A9D4V8I6_ADICA</name>